<dbReference type="PANTHER" id="PTHR11931">
    <property type="entry name" value="PHOSPHOGLYCERATE MUTASE"/>
    <property type="match status" value="1"/>
</dbReference>
<dbReference type="HAMAP" id="MF_01039">
    <property type="entry name" value="PGAM_GpmA"/>
    <property type="match status" value="1"/>
</dbReference>
<feature type="binding site" evidence="5">
    <location>
        <begin position="419"/>
        <end position="420"/>
    </location>
    <ligand>
        <name>substrate</name>
    </ligand>
</feature>
<dbReference type="SMART" id="SM00855">
    <property type="entry name" value="PGAM"/>
    <property type="match status" value="1"/>
</dbReference>
<evidence type="ECO:0000256" key="7">
    <source>
        <dbReference type="SAM" id="MobiDB-lite"/>
    </source>
</evidence>
<dbReference type="GO" id="GO:0006096">
    <property type="term" value="P:glycolytic process"/>
    <property type="evidence" value="ECO:0007669"/>
    <property type="project" value="UniProtKB-KW"/>
</dbReference>
<evidence type="ECO:0000313" key="9">
    <source>
        <dbReference type="Proteomes" id="UP001342314"/>
    </source>
</evidence>
<feature type="region of interest" description="Disordered" evidence="7">
    <location>
        <begin position="1"/>
        <end position="74"/>
    </location>
</feature>
<dbReference type="InterPro" id="IPR013078">
    <property type="entry name" value="His_Pase_superF_clade-1"/>
</dbReference>
<feature type="binding site" evidence="5">
    <location>
        <position position="321"/>
    </location>
    <ligand>
        <name>substrate</name>
    </ligand>
</feature>
<comment type="similarity">
    <text evidence="1">Belongs to the phosphoglycerate mutase family. BPG-dependent PGAM subfamily.</text>
</comment>
<feature type="region of interest" description="Disordered" evidence="7">
    <location>
        <begin position="168"/>
        <end position="209"/>
    </location>
</feature>
<evidence type="ECO:0000256" key="1">
    <source>
        <dbReference type="ARBA" id="ARBA00006717"/>
    </source>
</evidence>
<proteinExistence type="inferred from homology"/>
<comment type="caution">
    <text evidence="8">The sequence shown here is derived from an EMBL/GenBank/DDBJ whole genome shotgun (WGS) entry which is preliminary data.</text>
</comment>
<feature type="binding site" evidence="5">
    <location>
        <begin position="281"/>
        <end position="282"/>
    </location>
    <ligand>
        <name>substrate</name>
    </ligand>
</feature>
<reference evidence="8 9" key="1">
    <citation type="submission" date="2021-12" db="EMBL/GenBank/DDBJ databases">
        <title>High titer production of polyol ester of fatty acids by Rhodotorula paludigena BS15 towards product separation-free biomass refinery.</title>
        <authorList>
            <person name="Mano J."/>
            <person name="Ono H."/>
            <person name="Tanaka T."/>
            <person name="Naito K."/>
            <person name="Sushida H."/>
            <person name="Ike M."/>
            <person name="Tokuyasu K."/>
            <person name="Kitaoka M."/>
        </authorList>
    </citation>
    <scope>NUCLEOTIDE SEQUENCE [LARGE SCALE GENOMIC DNA]</scope>
    <source>
        <strain evidence="8 9">BS15</strain>
    </source>
</reference>
<dbReference type="NCBIfam" id="TIGR01258">
    <property type="entry name" value="pgm_1"/>
    <property type="match status" value="2"/>
</dbReference>
<feature type="compositionally biased region" description="Low complexity" evidence="7">
    <location>
        <begin position="42"/>
        <end position="67"/>
    </location>
</feature>
<sequence length="467" mass="51260">MSGYDSAGTSGAGGKRRRANLDPDFYPGTAPTTSRTKANYKAQQEAQQRAASSHALAQQQQQSQYEQQHQHARQPVLSLASFPPDALQRYLSRYGLLEPQGSLSYHHAVFPVPALPETLHPPLQGRALAVRRARQTYVPAARNARIAAAQQQQQQRQAEMQMQIDEAAQGGAGGAAGPSGSAEAGADEPAGAAGPNGGGSTTQRPWLEPKTPEFAGLSAFDEPHRVVERLAARATQHWEKRDSLKEAETLTNFMFSVRNRGHTLRATPAGESEWNKLNLFTGWKDPALTEKGQAEALEGGKNLKAGGFTHFDVAYTSVLQRANKTLEIILKEIGQEGLEVRKSQDLNERDYGELTGLNKDDARKKWGDEQVHIWRRSYDVPPPGGESLELTSKRVLPYYEAEIVPRVKRGEKVLVAAHGNSLRAMIKELEGMTGEQIVNTELETGVPIVYKLDKDGKVVSKEILKHK</sequence>
<evidence type="ECO:0000256" key="2">
    <source>
        <dbReference type="ARBA" id="ARBA00012028"/>
    </source>
</evidence>
<dbReference type="InterPro" id="IPR029033">
    <property type="entry name" value="His_PPase_superfam"/>
</dbReference>
<dbReference type="InterPro" id="IPR005952">
    <property type="entry name" value="Phosphogly_mut1"/>
</dbReference>
<feature type="binding site" evidence="5">
    <location>
        <begin position="375"/>
        <end position="376"/>
    </location>
    <ligand>
        <name>substrate</name>
    </ligand>
</feature>
<feature type="binding site" evidence="5">
    <location>
        <position position="359"/>
    </location>
    <ligand>
        <name>substrate</name>
    </ligand>
</feature>
<keyword evidence="3" id="KW-0324">Glycolysis</keyword>
<dbReference type="Pfam" id="PF00300">
    <property type="entry name" value="His_Phos_1"/>
    <property type="match status" value="1"/>
</dbReference>
<dbReference type="Proteomes" id="UP001342314">
    <property type="component" value="Unassembled WGS sequence"/>
</dbReference>
<protein>
    <recommendedName>
        <fullName evidence="2">phosphoglycerate mutase (2,3-diphosphoglycerate-dependent)</fullName>
        <ecNumber evidence="2">5.4.2.11</ecNumber>
    </recommendedName>
</protein>
<dbReference type="CDD" id="cd07067">
    <property type="entry name" value="HP_PGM_like"/>
    <property type="match status" value="1"/>
</dbReference>
<accession>A0AAV5GRV0</accession>
<feature type="binding site" evidence="5">
    <location>
        <begin position="348"/>
        <end position="351"/>
    </location>
    <ligand>
        <name>substrate</name>
    </ligand>
</feature>
<dbReference type="GO" id="GO:0004619">
    <property type="term" value="F:phosphoglycerate mutase activity"/>
    <property type="evidence" value="ECO:0007669"/>
    <property type="project" value="UniProtKB-EC"/>
</dbReference>
<dbReference type="EMBL" id="BQKY01000012">
    <property type="protein sequence ID" value="GJN92958.1"/>
    <property type="molecule type" value="Genomic_DNA"/>
</dbReference>
<feature type="site" description="Transition state stabilizer" evidence="6">
    <location>
        <position position="418"/>
    </location>
</feature>
<gene>
    <name evidence="8" type="ORF">Rhopal_006002-T1</name>
</gene>
<evidence type="ECO:0000256" key="3">
    <source>
        <dbReference type="ARBA" id="ARBA00023152"/>
    </source>
</evidence>
<feature type="compositionally biased region" description="Low complexity" evidence="7">
    <location>
        <begin position="178"/>
        <end position="193"/>
    </location>
</feature>
<keyword evidence="4" id="KW-0413">Isomerase</keyword>
<dbReference type="EC" id="5.4.2.11" evidence="2"/>
<organism evidence="8 9">
    <name type="scientific">Rhodotorula paludigena</name>
    <dbReference type="NCBI Taxonomy" id="86838"/>
    <lineage>
        <taxon>Eukaryota</taxon>
        <taxon>Fungi</taxon>
        <taxon>Dikarya</taxon>
        <taxon>Basidiomycota</taxon>
        <taxon>Pucciniomycotina</taxon>
        <taxon>Microbotryomycetes</taxon>
        <taxon>Sporidiobolales</taxon>
        <taxon>Sporidiobolaceae</taxon>
        <taxon>Rhodotorula</taxon>
    </lineage>
</organism>
<evidence type="ECO:0000256" key="4">
    <source>
        <dbReference type="ARBA" id="ARBA00023235"/>
    </source>
</evidence>
<dbReference type="SUPFAM" id="SSF53254">
    <property type="entry name" value="Phosphoglycerate mutase-like"/>
    <property type="match status" value="1"/>
</dbReference>
<evidence type="ECO:0000313" key="8">
    <source>
        <dbReference type="EMBL" id="GJN92958.1"/>
    </source>
</evidence>
<evidence type="ECO:0000256" key="5">
    <source>
        <dbReference type="PIRSR" id="PIRSR613078-2"/>
    </source>
</evidence>
<name>A0AAV5GRV0_9BASI</name>
<dbReference type="AlphaFoldDB" id="A0AAV5GRV0"/>
<keyword evidence="9" id="KW-1185">Reference proteome</keyword>
<evidence type="ECO:0000256" key="6">
    <source>
        <dbReference type="PIRSR" id="PIRSR613078-3"/>
    </source>
</evidence>
<dbReference type="Gene3D" id="3.40.50.1240">
    <property type="entry name" value="Phosphoglycerate mutase-like"/>
    <property type="match status" value="1"/>
</dbReference>